<dbReference type="SUPFAM" id="SSF103481">
    <property type="entry name" value="Multidrug resistance efflux transporter EmrE"/>
    <property type="match status" value="1"/>
</dbReference>
<comment type="subcellular location">
    <subcellularLocation>
        <location evidence="1">Membrane</location>
        <topology evidence="1">Multi-pass membrane protein</topology>
    </subcellularLocation>
</comment>
<dbReference type="Proteomes" id="UP000019377">
    <property type="component" value="Unassembled WGS sequence"/>
</dbReference>
<evidence type="ECO:0000313" key="9">
    <source>
        <dbReference type="Proteomes" id="UP000019377"/>
    </source>
</evidence>
<evidence type="ECO:0000256" key="4">
    <source>
        <dbReference type="ARBA" id="ARBA00023136"/>
    </source>
</evidence>
<evidence type="ECO:0000256" key="2">
    <source>
        <dbReference type="ARBA" id="ARBA00022692"/>
    </source>
</evidence>
<evidence type="ECO:0000256" key="6">
    <source>
        <dbReference type="SAM" id="Phobius"/>
    </source>
</evidence>
<reference evidence="9" key="1">
    <citation type="journal article" date="2013" name="Genome Announc.">
        <title>Draft genome sequence of Pseudozyma brasiliensis sp. nov. strain GHG001, a high producer of endo-1,4-xylanase isolated from an insect pest of sugarcane.</title>
        <authorList>
            <person name="Oliveira J.V.D.C."/>
            <person name="dos Santos R.A.C."/>
            <person name="Borges T.A."/>
            <person name="Riano-Pachon D.M."/>
            <person name="Goldman G.H."/>
        </authorList>
    </citation>
    <scope>NUCLEOTIDE SEQUENCE [LARGE SCALE GENOMIC DNA]</scope>
    <source>
        <strain evidence="9">GHG001</strain>
    </source>
</reference>
<feature type="region of interest" description="Disordered" evidence="5">
    <location>
        <begin position="416"/>
        <end position="483"/>
    </location>
</feature>
<feature type="domain" description="Sugar phosphate transporter" evidence="7">
    <location>
        <begin position="90"/>
        <end position="376"/>
    </location>
</feature>
<feature type="transmembrane region" description="Helical" evidence="6">
    <location>
        <begin position="134"/>
        <end position="155"/>
    </location>
</feature>
<sequence length="483" mass="52373">MNAAFSSVRLRALDTISQFSSSKASRSTLPTSSISETASKSTALFVLGCLAWYTSSSLSSNTSKALLSKGRVPKVDGQDWGVPPAARPPAFPYPVTLTLIHFIFVNVCCAICASRRILGNRALTRLVKPSFHRVAEVGQLAFFNVMGQALSSLAISRVPVATVHTIKALSPLFTVLSYTYLFNVTYSSKTYMSLLPLTSGVMMACTGFAFNADDIVGFGAALGSTFVFVAQNIYSKKLLRKGEKDGIPGTDSEKMDKINILFYSSACSIVLMIPMALYYDGTAIFSNPSWKANAAWPHDRGMLVLYLLLCNGLVHFAQNILAFNVLSMVSPVTYSIASLLKRVFVIVLAIIWFGQAVSLLQWFGIALTFYGLWMYNDSKTKDDVQKGERKVERKQVASQGLLPLSTVSITSSANDFGQGLHSRPHPSAPPAGGGYQHTAGRSRPAYVAPSVGGWNDVPDNMMKSYIKDPTKSLPSPPDSDKEV</sequence>
<feature type="transmembrane region" description="Helical" evidence="6">
    <location>
        <begin position="161"/>
        <end position="181"/>
    </location>
</feature>
<dbReference type="PANTHER" id="PTHR11132">
    <property type="entry name" value="SOLUTE CARRIER FAMILY 35"/>
    <property type="match status" value="1"/>
</dbReference>
<proteinExistence type="predicted"/>
<evidence type="ECO:0000259" key="7">
    <source>
        <dbReference type="Pfam" id="PF03151"/>
    </source>
</evidence>
<organism evidence="8 9">
    <name type="scientific">Kalmanozyma brasiliensis (strain GHG001)</name>
    <name type="common">Yeast</name>
    <name type="synonym">Pseudozyma brasiliensis</name>
    <dbReference type="NCBI Taxonomy" id="1365824"/>
    <lineage>
        <taxon>Eukaryota</taxon>
        <taxon>Fungi</taxon>
        <taxon>Dikarya</taxon>
        <taxon>Basidiomycota</taxon>
        <taxon>Ustilaginomycotina</taxon>
        <taxon>Ustilaginomycetes</taxon>
        <taxon>Ustilaginales</taxon>
        <taxon>Ustilaginaceae</taxon>
        <taxon>Kalmanozyma</taxon>
    </lineage>
</organism>
<dbReference type="GO" id="GO:0016020">
    <property type="term" value="C:membrane"/>
    <property type="evidence" value="ECO:0007669"/>
    <property type="project" value="UniProtKB-SubCell"/>
</dbReference>
<evidence type="ECO:0000256" key="5">
    <source>
        <dbReference type="SAM" id="MobiDB-lite"/>
    </source>
</evidence>
<evidence type="ECO:0000313" key="8">
    <source>
        <dbReference type="EMBL" id="EST04875.1"/>
    </source>
</evidence>
<evidence type="ECO:0000256" key="1">
    <source>
        <dbReference type="ARBA" id="ARBA00004141"/>
    </source>
</evidence>
<gene>
    <name evidence="8" type="ORF">PSEUBRA_SCAF8g02202</name>
</gene>
<keyword evidence="3 6" id="KW-1133">Transmembrane helix</keyword>
<feature type="transmembrane region" description="Helical" evidence="6">
    <location>
        <begin position="216"/>
        <end position="234"/>
    </location>
</feature>
<dbReference type="eggNOG" id="KOG1441">
    <property type="taxonomic scope" value="Eukaryota"/>
</dbReference>
<name>V5EJG1_KALBG</name>
<dbReference type="Pfam" id="PF03151">
    <property type="entry name" value="TPT"/>
    <property type="match status" value="1"/>
</dbReference>
<protein>
    <recommendedName>
        <fullName evidence="7">Sugar phosphate transporter domain-containing protein</fullName>
    </recommendedName>
</protein>
<dbReference type="STRING" id="1365824.V5EJG1"/>
<keyword evidence="9" id="KW-1185">Reference proteome</keyword>
<feature type="transmembrane region" description="Helical" evidence="6">
    <location>
        <begin position="303"/>
        <end position="325"/>
    </location>
</feature>
<dbReference type="InterPro" id="IPR050186">
    <property type="entry name" value="TPT_transporter"/>
</dbReference>
<keyword evidence="4 6" id="KW-0472">Membrane</keyword>
<feature type="transmembrane region" description="Helical" evidence="6">
    <location>
        <begin position="193"/>
        <end position="210"/>
    </location>
</feature>
<keyword evidence="2 6" id="KW-0812">Transmembrane</keyword>
<dbReference type="OMA" id="FWYTVSS"/>
<accession>V5EJG1</accession>
<dbReference type="EMBL" id="KI545894">
    <property type="protein sequence ID" value="EST04875.1"/>
    <property type="molecule type" value="Genomic_DNA"/>
</dbReference>
<dbReference type="InterPro" id="IPR004853">
    <property type="entry name" value="Sugar_P_trans_dom"/>
</dbReference>
<dbReference type="OrthoDB" id="1588579at2759"/>
<dbReference type="Gene3D" id="1.10.3730.20">
    <property type="match status" value="1"/>
</dbReference>
<dbReference type="HOGENOM" id="CLU_019048_3_1_1"/>
<dbReference type="AlphaFoldDB" id="V5EJG1"/>
<dbReference type="InterPro" id="IPR037185">
    <property type="entry name" value="EmrE-like"/>
</dbReference>
<feature type="transmembrane region" description="Helical" evidence="6">
    <location>
        <begin position="260"/>
        <end position="279"/>
    </location>
</feature>
<evidence type="ECO:0000256" key="3">
    <source>
        <dbReference type="ARBA" id="ARBA00022989"/>
    </source>
</evidence>
<feature type="transmembrane region" description="Helical" evidence="6">
    <location>
        <begin position="91"/>
        <end position="113"/>
    </location>
</feature>